<feature type="compositionally biased region" description="Polar residues" evidence="2">
    <location>
        <begin position="367"/>
        <end position="381"/>
    </location>
</feature>
<dbReference type="AlphaFoldDB" id="A0A2C5X6Z4"/>
<comment type="caution">
    <text evidence="5">The sequence shown here is derived from an EMBL/GenBank/DDBJ whole genome shotgun (WGS) entry which is preliminary data.</text>
</comment>
<dbReference type="SUPFAM" id="SSF52799">
    <property type="entry name" value="(Phosphotyrosine protein) phosphatases II"/>
    <property type="match status" value="1"/>
</dbReference>
<dbReference type="InterPro" id="IPR029021">
    <property type="entry name" value="Prot-tyrosine_phosphatase-like"/>
</dbReference>
<feature type="domain" description="DSP-PTPase phosphatase fused to NAD+ Kinase" evidence="4">
    <location>
        <begin position="98"/>
        <end position="197"/>
    </location>
</feature>
<evidence type="ECO:0000259" key="4">
    <source>
        <dbReference type="Pfam" id="PF22741"/>
    </source>
</evidence>
<name>A0A2C5X6Z4_9HYPO</name>
<feature type="region of interest" description="Disordered" evidence="2">
    <location>
        <begin position="364"/>
        <end position="410"/>
    </location>
</feature>
<organism evidence="5 6">
    <name type="scientific">Ophiocordyceps australis</name>
    <dbReference type="NCBI Taxonomy" id="1399860"/>
    <lineage>
        <taxon>Eukaryota</taxon>
        <taxon>Fungi</taxon>
        <taxon>Dikarya</taxon>
        <taxon>Ascomycota</taxon>
        <taxon>Pezizomycotina</taxon>
        <taxon>Sordariomycetes</taxon>
        <taxon>Hypocreomycetidae</taxon>
        <taxon>Hypocreales</taxon>
        <taxon>Ophiocordycipitaceae</taxon>
        <taxon>Ophiocordyceps</taxon>
    </lineage>
</organism>
<evidence type="ECO:0000256" key="1">
    <source>
        <dbReference type="SAM" id="Coils"/>
    </source>
</evidence>
<feature type="compositionally biased region" description="Polar residues" evidence="2">
    <location>
        <begin position="394"/>
        <end position="407"/>
    </location>
</feature>
<dbReference type="InterPro" id="IPR055214">
    <property type="entry name" value="PTP-NADK"/>
</dbReference>
<proteinExistence type="predicted"/>
<dbReference type="Gene3D" id="3.90.190.10">
    <property type="entry name" value="Protein tyrosine phosphatase superfamily"/>
    <property type="match status" value="1"/>
</dbReference>
<dbReference type="Pfam" id="PF22741">
    <property type="entry name" value="PTP-NADK"/>
    <property type="match status" value="1"/>
</dbReference>
<feature type="chain" id="PRO_5012474106" description="DSP-PTPase phosphatase fused to NAD+ Kinase domain-containing protein" evidence="3">
    <location>
        <begin position="31"/>
        <end position="978"/>
    </location>
</feature>
<feature type="signal peptide" evidence="3">
    <location>
        <begin position="1"/>
        <end position="30"/>
    </location>
</feature>
<evidence type="ECO:0000313" key="6">
    <source>
        <dbReference type="Proteomes" id="UP000226192"/>
    </source>
</evidence>
<evidence type="ECO:0000313" key="5">
    <source>
        <dbReference type="EMBL" id="PHH58759.1"/>
    </source>
</evidence>
<dbReference type="OrthoDB" id="432447at2759"/>
<dbReference type="EMBL" id="NJET01000312">
    <property type="protein sequence ID" value="PHH58759.1"/>
    <property type="molecule type" value="Genomic_DNA"/>
</dbReference>
<dbReference type="STRING" id="1399860.A0A2C5X6Z4"/>
<dbReference type="Proteomes" id="UP000226192">
    <property type="component" value="Unassembled WGS sequence"/>
</dbReference>
<feature type="coiled-coil region" evidence="1">
    <location>
        <begin position="707"/>
        <end position="734"/>
    </location>
</feature>
<gene>
    <name evidence="5" type="ORF">CDD81_4665</name>
</gene>
<keyword evidence="3" id="KW-0732">Signal</keyword>
<accession>A0A2C5X6Z4</accession>
<sequence length="978" mass="109507">MISQTVQLPMLSNMFLVILAVLLFIERISATSNISFALEKRVNEFPDLPPVRECHPQRILKGHGFLNWDWVAPDNLALTNKLARSSAPHYDCRDTDQQLTDESVQFLQSQGITHVISVNSEANNPVIREKLGANGIGYTALPTQDMTTPTMQQMINGYKAFRENTNGATLIWCGYGYGRTGVMVSAFEMFQSAELQLPRDFFAREYKARHIETSKQFLVLNKLQNFLKPAHVAGMIARTRKIIDDAQESVSGITSPGQKTTQQVKNAQARMEAALAALDDLKLAFKVEWQLNRVWFDKSLDLLAQIKSTQPPQAQELIDIFNEVREHIDQELERNAPMTSFAEYITATAGSLQNLMKKLRVAAGMDTPSTESAGSSRAQTPGDSDISRDSGIDTASSSQSVPETSAETDIAAGTDIAAQVEVIESFRKKIHDMYTALQKHVRDVRAEVETTLATSVGPLLLPAMNHDLIQVKSVIDEYAKNGMEATDADDFFAALHKIDQLANNAFEYALNIAQMVNNDEKRSVTDYAVARQAINDIRIKLAEMMGYQAKQYVINYIVVQWQEARDVTENAAKEVSILRALASQLMKPTTEIGGYLDEKMGNVDIIKNIFDDKGESPEMLEYDAPVGVSITGTLWLDKKETAQEALQHELESLMAEINAMKEPTKTLVTMAALSAQEAQLAQAVMLNVDDAQRHIMVWRKEAIRQIVDTLDKQVQDERKAKQELEREQKIEAEDQRLTSERGPDWKLELAIEIGFAVLAIVPEISTPIGQAILWARQAIRVVRFLRNALREQVQVPQELSAQINQVQTRLTDSLKDWKLAAPAATRDWAKSKTPNQIFHGLSELGAAGTKPSKSLKELIDDLEAIEIPQEDPNDEEADKSLERLLKRLNRIEVPIDLPESVKIPELAHLRAPRDFQSLIKALRLAARVPHHSSDVDYMQLIEEAVTYLPSQFDIKTTSMAYQLIRTIRLPAITTSRAI</sequence>
<keyword evidence="1" id="KW-0175">Coiled coil</keyword>
<keyword evidence="6" id="KW-1185">Reference proteome</keyword>
<reference evidence="5 6" key="1">
    <citation type="submission" date="2017-06" db="EMBL/GenBank/DDBJ databases">
        <title>Ant-infecting Ophiocordyceps genomes reveal a high diversity of potential behavioral manipulation genes and a possible major role for enterotoxins.</title>
        <authorList>
            <person name="De Bekker C."/>
            <person name="Evans H.C."/>
            <person name="Brachmann A."/>
            <person name="Hughes D.P."/>
        </authorList>
    </citation>
    <scope>NUCLEOTIDE SEQUENCE [LARGE SCALE GENOMIC DNA]</scope>
    <source>
        <strain evidence="5 6">Map64</strain>
    </source>
</reference>
<evidence type="ECO:0000256" key="2">
    <source>
        <dbReference type="SAM" id="MobiDB-lite"/>
    </source>
</evidence>
<evidence type="ECO:0000256" key="3">
    <source>
        <dbReference type="SAM" id="SignalP"/>
    </source>
</evidence>
<protein>
    <recommendedName>
        <fullName evidence="4">DSP-PTPase phosphatase fused to NAD+ Kinase domain-containing protein</fullName>
    </recommendedName>
</protein>